<dbReference type="InterPro" id="IPR013780">
    <property type="entry name" value="Glyco_hydro_b"/>
</dbReference>
<dbReference type="PANTHER" id="PTHR38784">
    <property type="entry name" value="SUCROSE PHOSPHORYLASE"/>
    <property type="match status" value="1"/>
</dbReference>
<evidence type="ECO:0000256" key="3">
    <source>
        <dbReference type="ARBA" id="ARBA00022679"/>
    </source>
</evidence>
<evidence type="ECO:0000313" key="6">
    <source>
        <dbReference type="EMBL" id="MDN7242188.1"/>
    </source>
</evidence>
<keyword evidence="6" id="KW-0378">Hydrolase</keyword>
<dbReference type="Proteomes" id="UP001172055">
    <property type="component" value="Unassembled WGS sequence"/>
</dbReference>
<dbReference type="InterPro" id="IPR033746">
    <property type="entry name" value="GGa_phosphorylase"/>
</dbReference>
<protein>
    <recommendedName>
        <fullName evidence="4">Sucrose phosphorylase</fullName>
        <ecNumber evidence="4">2.4.1.7</ecNumber>
    </recommendedName>
    <alternativeName>
        <fullName evidence="4">Sucrose glucosyltransferase</fullName>
    </alternativeName>
</protein>
<name>A0ABT8N2R7_9BACL</name>
<dbReference type="GO" id="GO:0016787">
    <property type="term" value="F:hydrolase activity"/>
    <property type="evidence" value="ECO:0007669"/>
    <property type="project" value="UniProtKB-KW"/>
</dbReference>
<evidence type="ECO:0000313" key="7">
    <source>
        <dbReference type="Proteomes" id="UP001172055"/>
    </source>
</evidence>
<evidence type="ECO:0000256" key="4">
    <source>
        <dbReference type="PIRNR" id="PIRNR003059"/>
    </source>
</evidence>
<organism evidence="6 7">
    <name type="scientific">Planococcus shixiaomingii</name>
    <dbReference type="NCBI Taxonomy" id="3058393"/>
    <lineage>
        <taxon>Bacteria</taxon>
        <taxon>Bacillati</taxon>
        <taxon>Bacillota</taxon>
        <taxon>Bacilli</taxon>
        <taxon>Bacillales</taxon>
        <taxon>Caryophanaceae</taxon>
        <taxon>Planococcus</taxon>
    </lineage>
</organism>
<comment type="catalytic activity">
    <reaction evidence="4">
        <text>sucrose + phosphate = D-fructose + alpha-D-glucose 1-phosphate</text>
        <dbReference type="Rhea" id="RHEA:24048"/>
        <dbReference type="ChEBI" id="CHEBI:17992"/>
        <dbReference type="ChEBI" id="CHEBI:37721"/>
        <dbReference type="ChEBI" id="CHEBI:43474"/>
        <dbReference type="ChEBI" id="CHEBI:58601"/>
        <dbReference type="EC" id="2.4.1.7"/>
    </reaction>
</comment>
<reference evidence="6 7" key="1">
    <citation type="submission" date="2023-06" db="EMBL/GenBank/DDBJ databases">
        <title>Novel species in genus Planococcus.</title>
        <authorList>
            <person name="Ning S."/>
        </authorList>
    </citation>
    <scope>NUCLEOTIDE SEQUENCE [LARGE SCALE GENOMIC DNA]</scope>
    <source>
        <strain evidence="6 7">N028</strain>
    </source>
</reference>
<evidence type="ECO:0000256" key="1">
    <source>
        <dbReference type="ARBA" id="ARBA00008452"/>
    </source>
</evidence>
<feature type="domain" description="Glycosyl hydrolase family 13 catalytic" evidence="5">
    <location>
        <begin position="51"/>
        <end position="479"/>
    </location>
</feature>
<accession>A0ABT8N2R7</accession>
<proteinExistence type="inferred from homology"/>
<gene>
    <name evidence="6" type="ORF">QWY14_10280</name>
</gene>
<dbReference type="SUPFAM" id="SSF51445">
    <property type="entry name" value="(Trans)glycosidases"/>
    <property type="match status" value="1"/>
</dbReference>
<dbReference type="InterPro" id="IPR016377">
    <property type="entry name" value="Sucrose_GGa_phosphorylase-rel"/>
</dbReference>
<dbReference type="SMART" id="SM00642">
    <property type="entry name" value="Aamy"/>
    <property type="match status" value="1"/>
</dbReference>
<dbReference type="InterPro" id="IPR045857">
    <property type="entry name" value="O16G_dom_2"/>
</dbReference>
<dbReference type="SUPFAM" id="SSF51011">
    <property type="entry name" value="Glycosyl hydrolase domain"/>
    <property type="match status" value="1"/>
</dbReference>
<keyword evidence="7" id="KW-1185">Reference proteome</keyword>
<comment type="similarity">
    <text evidence="1 4">Belongs to the glycosyl hydrolase 13 family. Sucrose phosphorylase subfamily.</text>
</comment>
<dbReference type="InterPro" id="IPR017853">
    <property type="entry name" value="GH"/>
</dbReference>
<dbReference type="Gene3D" id="2.60.40.1180">
    <property type="entry name" value="Golgi alpha-mannosidase II"/>
    <property type="match status" value="1"/>
</dbReference>
<sequence length="566" mass="64792">MNRIKERLSYIYEDQNIEKVYARIKAAMEKTKAKGLRQRKPAWDEEDVVLITYGDQFNEEGKPTLQTLKKMYDMYLADKFGIVHILPFYPYSSDDGFSVINYRQVDPEMGDWSDIHELSGSARIMFDDVCNHISARSEWFQEYLKNNPKYADYFVEVDPAEDLSMVTRPRALPLLTPFRQANGEEKHIWTTFSADQIDLNFENPDVLAEMVDVLLFYIERGAEYIRLDAIGFMWKEIGTTCIHHEKTHEIVKLFRDVVDNVAKGTVLITETNVPHKDNVAYFGNGHDEAHMVYQFPLPPLVLYSIHNGNTRALTEWAKGLPAGNPDTTFYNFLASHDGIGVNPIRGIIPEEEIGAMVDALKAEGALVNYKKTETGENIPYEINVTYFDALNKKDDDDSLRIKRFLAAHSVLLTLPGVPAVYIQSILGSRNDYEGVKETGANRSINRQKYGFAEIEHELQESGSRRNRVFTELTDIIKVRKAEALFHPNVPMQVEDFGEAVFAFSRTDKAGESLLVLNNLTNGQVRLPLSGRFLNIVTQETMDFEDGLELGPYQFFWLKPIHEEEQQ</sequence>
<keyword evidence="2 4" id="KW-0328">Glycosyltransferase</keyword>
<comment type="caution">
    <text evidence="6">The sequence shown here is derived from an EMBL/GenBank/DDBJ whole genome shotgun (WGS) entry which is preliminary data.</text>
</comment>
<dbReference type="Gene3D" id="3.90.400.10">
    <property type="entry name" value="Oligo-1,6-glucosidase, Domain 2"/>
    <property type="match status" value="1"/>
</dbReference>
<dbReference type="PANTHER" id="PTHR38784:SF1">
    <property type="entry name" value="SUCROSE PHOSPHORYLASE"/>
    <property type="match status" value="1"/>
</dbReference>
<dbReference type="CDD" id="cd11356">
    <property type="entry name" value="AmyAc_Sucrose_phosphorylase-like_1"/>
    <property type="match status" value="1"/>
</dbReference>
<dbReference type="EMBL" id="JAUJWV010000001">
    <property type="protein sequence ID" value="MDN7242188.1"/>
    <property type="molecule type" value="Genomic_DNA"/>
</dbReference>
<keyword evidence="3 4" id="KW-0808">Transferase</keyword>
<dbReference type="EC" id="2.4.1.7" evidence="4"/>
<dbReference type="Pfam" id="PF00128">
    <property type="entry name" value="Alpha-amylase"/>
    <property type="match status" value="1"/>
</dbReference>
<evidence type="ECO:0000259" key="5">
    <source>
        <dbReference type="SMART" id="SM00642"/>
    </source>
</evidence>
<dbReference type="Gene3D" id="3.20.20.80">
    <property type="entry name" value="Glycosidases"/>
    <property type="match status" value="1"/>
</dbReference>
<dbReference type="RefSeq" id="WP_301723691.1">
    <property type="nucleotide sequence ID" value="NZ_JAUJWV010000001.1"/>
</dbReference>
<dbReference type="InterPro" id="IPR006047">
    <property type="entry name" value="GH13_cat_dom"/>
</dbReference>
<dbReference type="PIRSF" id="PIRSF003059">
    <property type="entry name" value="Sucrose_phosphorylase"/>
    <property type="match status" value="1"/>
</dbReference>
<evidence type="ECO:0000256" key="2">
    <source>
        <dbReference type="ARBA" id="ARBA00022676"/>
    </source>
</evidence>